<evidence type="ECO:0000313" key="3">
    <source>
        <dbReference type="Proteomes" id="UP000307440"/>
    </source>
</evidence>
<dbReference type="Proteomes" id="UP000307440">
    <property type="component" value="Unassembled WGS sequence"/>
</dbReference>
<evidence type="ECO:0000256" key="1">
    <source>
        <dbReference type="SAM" id="MobiDB-lite"/>
    </source>
</evidence>
<feature type="region of interest" description="Disordered" evidence="1">
    <location>
        <begin position="140"/>
        <end position="225"/>
    </location>
</feature>
<dbReference type="AlphaFoldDB" id="A0A5C3KDJ4"/>
<accession>A0A5C3KDJ4</accession>
<evidence type="ECO:0000313" key="2">
    <source>
        <dbReference type="EMBL" id="TFK18166.1"/>
    </source>
</evidence>
<keyword evidence="3" id="KW-1185">Reference proteome</keyword>
<dbReference type="EMBL" id="ML210425">
    <property type="protein sequence ID" value="TFK18166.1"/>
    <property type="molecule type" value="Genomic_DNA"/>
</dbReference>
<name>A0A5C3KDJ4_COPMA</name>
<feature type="compositionally biased region" description="Low complexity" evidence="1">
    <location>
        <begin position="83"/>
        <end position="95"/>
    </location>
</feature>
<organism evidence="2 3">
    <name type="scientific">Coprinopsis marcescibilis</name>
    <name type="common">Agaric fungus</name>
    <name type="synonym">Psathyrella marcescibilis</name>
    <dbReference type="NCBI Taxonomy" id="230819"/>
    <lineage>
        <taxon>Eukaryota</taxon>
        <taxon>Fungi</taxon>
        <taxon>Dikarya</taxon>
        <taxon>Basidiomycota</taxon>
        <taxon>Agaricomycotina</taxon>
        <taxon>Agaricomycetes</taxon>
        <taxon>Agaricomycetidae</taxon>
        <taxon>Agaricales</taxon>
        <taxon>Agaricineae</taxon>
        <taxon>Psathyrellaceae</taxon>
        <taxon>Coprinopsis</taxon>
    </lineage>
</organism>
<feature type="compositionally biased region" description="Low complexity" evidence="1">
    <location>
        <begin position="191"/>
        <end position="202"/>
    </location>
</feature>
<feature type="region of interest" description="Disordered" evidence="1">
    <location>
        <begin position="50"/>
        <end position="99"/>
    </location>
</feature>
<proteinExistence type="predicted"/>
<sequence length="225" mass="24941">MRPANWDIDILDPQQSLLAATAILVVPPTRAQHPHRSFSEGFPTFDVAPGLSAQPHLPYTRRERPSSRSRGSTLPDVSSILTPSSSHLASPSRASFTHSPVQTHFPLRNASFDEDFMKKESKDICYVRYLVSFKDLAMRTGAGESSGETEDSTSDHSEISPQVGTHIRPAPARVYSDPAVGRYDTRRHSYPSPIDSLLPSDPISRRTSPRRGSLLGQSRQEDYQT</sequence>
<gene>
    <name evidence="2" type="ORF">FA15DRAFT_710119</name>
</gene>
<protein>
    <submittedName>
        <fullName evidence="2">Uncharacterized protein</fullName>
    </submittedName>
</protein>
<reference evidence="2 3" key="1">
    <citation type="journal article" date="2019" name="Nat. Ecol. Evol.">
        <title>Megaphylogeny resolves global patterns of mushroom evolution.</title>
        <authorList>
            <person name="Varga T."/>
            <person name="Krizsan K."/>
            <person name="Foldi C."/>
            <person name="Dima B."/>
            <person name="Sanchez-Garcia M."/>
            <person name="Sanchez-Ramirez S."/>
            <person name="Szollosi G.J."/>
            <person name="Szarkandi J.G."/>
            <person name="Papp V."/>
            <person name="Albert L."/>
            <person name="Andreopoulos W."/>
            <person name="Angelini C."/>
            <person name="Antonin V."/>
            <person name="Barry K.W."/>
            <person name="Bougher N.L."/>
            <person name="Buchanan P."/>
            <person name="Buyck B."/>
            <person name="Bense V."/>
            <person name="Catcheside P."/>
            <person name="Chovatia M."/>
            <person name="Cooper J."/>
            <person name="Damon W."/>
            <person name="Desjardin D."/>
            <person name="Finy P."/>
            <person name="Geml J."/>
            <person name="Haridas S."/>
            <person name="Hughes K."/>
            <person name="Justo A."/>
            <person name="Karasinski D."/>
            <person name="Kautmanova I."/>
            <person name="Kiss B."/>
            <person name="Kocsube S."/>
            <person name="Kotiranta H."/>
            <person name="LaButti K.M."/>
            <person name="Lechner B.E."/>
            <person name="Liimatainen K."/>
            <person name="Lipzen A."/>
            <person name="Lukacs Z."/>
            <person name="Mihaltcheva S."/>
            <person name="Morgado L.N."/>
            <person name="Niskanen T."/>
            <person name="Noordeloos M.E."/>
            <person name="Ohm R.A."/>
            <person name="Ortiz-Santana B."/>
            <person name="Ovrebo C."/>
            <person name="Racz N."/>
            <person name="Riley R."/>
            <person name="Savchenko A."/>
            <person name="Shiryaev A."/>
            <person name="Soop K."/>
            <person name="Spirin V."/>
            <person name="Szebenyi C."/>
            <person name="Tomsovsky M."/>
            <person name="Tulloss R.E."/>
            <person name="Uehling J."/>
            <person name="Grigoriev I.V."/>
            <person name="Vagvolgyi C."/>
            <person name="Papp T."/>
            <person name="Martin F.M."/>
            <person name="Miettinen O."/>
            <person name="Hibbett D.S."/>
            <person name="Nagy L.G."/>
        </authorList>
    </citation>
    <scope>NUCLEOTIDE SEQUENCE [LARGE SCALE GENOMIC DNA]</scope>
    <source>
        <strain evidence="2 3">CBS 121175</strain>
    </source>
</reference>